<proteinExistence type="predicted"/>
<dbReference type="WBParaSite" id="HDID_0001121701-mRNA-1">
    <property type="protein sequence ID" value="HDID_0001121701-mRNA-1"/>
    <property type="gene ID" value="HDID_0001121701"/>
</dbReference>
<dbReference type="EMBL" id="UYSG01012936">
    <property type="protein sequence ID" value="VDL65115.1"/>
    <property type="molecule type" value="Genomic_DNA"/>
</dbReference>
<protein>
    <submittedName>
        <fullName evidence="2 4">Uncharacterized protein</fullName>
    </submittedName>
</protein>
<organism evidence="4">
    <name type="scientific">Hymenolepis diminuta</name>
    <name type="common">Rat tapeworm</name>
    <dbReference type="NCBI Taxonomy" id="6216"/>
    <lineage>
        <taxon>Eukaryota</taxon>
        <taxon>Metazoa</taxon>
        <taxon>Spiralia</taxon>
        <taxon>Lophotrochozoa</taxon>
        <taxon>Platyhelminthes</taxon>
        <taxon>Cestoda</taxon>
        <taxon>Eucestoda</taxon>
        <taxon>Cyclophyllidea</taxon>
        <taxon>Hymenolepididae</taxon>
        <taxon>Hymenolepis</taxon>
    </lineage>
</organism>
<evidence type="ECO:0000313" key="2">
    <source>
        <dbReference type="EMBL" id="VDL65115.1"/>
    </source>
</evidence>
<evidence type="ECO:0000256" key="1">
    <source>
        <dbReference type="SAM" id="MobiDB-lite"/>
    </source>
</evidence>
<dbReference type="Proteomes" id="UP000274504">
    <property type="component" value="Unassembled WGS sequence"/>
</dbReference>
<gene>
    <name evidence="2" type="ORF">HDID_LOCUS11214</name>
</gene>
<feature type="region of interest" description="Disordered" evidence="1">
    <location>
        <begin position="1"/>
        <end position="28"/>
    </location>
</feature>
<accession>A0A0R3SZM1</accession>
<evidence type="ECO:0000313" key="3">
    <source>
        <dbReference type="Proteomes" id="UP000274504"/>
    </source>
</evidence>
<reference evidence="2 3" key="2">
    <citation type="submission" date="2018-11" db="EMBL/GenBank/DDBJ databases">
        <authorList>
            <consortium name="Pathogen Informatics"/>
        </authorList>
    </citation>
    <scope>NUCLEOTIDE SEQUENCE [LARGE SCALE GENOMIC DNA]</scope>
</reference>
<sequence>MLTSPFRKPSAAGCSDSAGRDFKISSPEGITSWSSLITLNEENNEDENIEIEHERPDEMVTACNQG</sequence>
<evidence type="ECO:0000313" key="4">
    <source>
        <dbReference type="WBParaSite" id="HDID_0001121701-mRNA-1"/>
    </source>
</evidence>
<name>A0A0R3SZM1_HYMDI</name>
<dbReference type="AlphaFoldDB" id="A0A0R3SZM1"/>
<reference evidence="4" key="1">
    <citation type="submission" date="2017-02" db="UniProtKB">
        <authorList>
            <consortium name="WormBaseParasite"/>
        </authorList>
    </citation>
    <scope>IDENTIFICATION</scope>
</reference>